<keyword evidence="4" id="KW-0804">Transcription</keyword>
<comment type="similarity">
    <text evidence="1">Belongs to the LysR transcriptional regulatory family.</text>
</comment>
<keyword evidence="7" id="KW-1185">Reference proteome</keyword>
<feature type="domain" description="HTH lysR-type" evidence="5">
    <location>
        <begin position="13"/>
        <end position="70"/>
    </location>
</feature>
<evidence type="ECO:0000313" key="6">
    <source>
        <dbReference type="EMBL" id="KRG75919.1"/>
    </source>
</evidence>
<organism evidence="6 7">
    <name type="scientific">Stenotrophomonas chelatiphaga</name>
    <dbReference type="NCBI Taxonomy" id="517011"/>
    <lineage>
        <taxon>Bacteria</taxon>
        <taxon>Pseudomonadati</taxon>
        <taxon>Pseudomonadota</taxon>
        <taxon>Gammaproteobacteria</taxon>
        <taxon>Lysobacterales</taxon>
        <taxon>Lysobacteraceae</taxon>
        <taxon>Stenotrophomonas</taxon>
    </lineage>
</organism>
<keyword evidence="2" id="KW-0805">Transcription regulation</keyword>
<dbReference type="Gene3D" id="1.10.10.10">
    <property type="entry name" value="Winged helix-like DNA-binding domain superfamily/Winged helix DNA-binding domain"/>
    <property type="match status" value="1"/>
</dbReference>
<accession>A0A0R0D1J4</accession>
<proteinExistence type="inferred from homology"/>
<dbReference type="FunFam" id="1.10.10.10:FF:000001">
    <property type="entry name" value="LysR family transcriptional regulator"/>
    <property type="match status" value="1"/>
</dbReference>
<dbReference type="InterPro" id="IPR005119">
    <property type="entry name" value="LysR_subst-bd"/>
</dbReference>
<sequence>MRMTTSSAPANADRIDLLRTFVRIVDAGSLSAAAAQLGTTQPTISRRLQALEKHFGLRLLQRSTHGMQLTHDGERCLQHARDLLDSWEGIEQDLRGAAQQPSGRLRVLVPHAFGQGQLMAPMLAFLRRYPQISLEWRLHDGLSDLVAEGIDCAIRVGPLEQQDVVAVHVADVPRIVVCAASAAPDPLPTTPAALALLPWVSLTSFYRESVQLQRCQGAGIGKTQERIAIQPRLLTDNLFVLHQAVRDGLGVGIGSAWMMTDDLRSGRLVQLLPGWEAAPLPVHLVFPAGRHRPARLQLFLDAIRESIPGIEGMRVRHVSR</sequence>
<dbReference type="SUPFAM" id="SSF46785">
    <property type="entry name" value="Winged helix' DNA-binding domain"/>
    <property type="match status" value="1"/>
</dbReference>
<evidence type="ECO:0000256" key="2">
    <source>
        <dbReference type="ARBA" id="ARBA00023015"/>
    </source>
</evidence>
<evidence type="ECO:0000256" key="1">
    <source>
        <dbReference type="ARBA" id="ARBA00009437"/>
    </source>
</evidence>
<dbReference type="InterPro" id="IPR036388">
    <property type="entry name" value="WH-like_DNA-bd_sf"/>
</dbReference>
<dbReference type="Proteomes" id="UP000051386">
    <property type="component" value="Unassembled WGS sequence"/>
</dbReference>
<dbReference type="Gene3D" id="3.40.190.290">
    <property type="match status" value="1"/>
</dbReference>
<reference evidence="6 7" key="1">
    <citation type="submission" date="2015-05" db="EMBL/GenBank/DDBJ databases">
        <title>Genome sequencing and analysis of members of genus Stenotrophomonas.</title>
        <authorList>
            <person name="Patil P.P."/>
            <person name="Midha S."/>
            <person name="Patil P.B."/>
        </authorList>
    </citation>
    <scope>NUCLEOTIDE SEQUENCE [LARGE SCALE GENOMIC DNA]</scope>
    <source>
        <strain evidence="6 7">DSM 21508</strain>
    </source>
</reference>
<dbReference type="PROSITE" id="PS50931">
    <property type="entry name" value="HTH_LYSR"/>
    <property type="match status" value="1"/>
</dbReference>
<comment type="caution">
    <text evidence="6">The sequence shown here is derived from an EMBL/GenBank/DDBJ whole genome shotgun (WGS) entry which is preliminary data.</text>
</comment>
<dbReference type="InterPro" id="IPR058163">
    <property type="entry name" value="LysR-type_TF_proteobact-type"/>
</dbReference>
<dbReference type="PANTHER" id="PTHR30537">
    <property type="entry name" value="HTH-TYPE TRANSCRIPTIONAL REGULATOR"/>
    <property type="match status" value="1"/>
</dbReference>
<dbReference type="PATRIC" id="fig|517011.3.peg.343"/>
<keyword evidence="3" id="KW-0238">DNA-binding</keyword>
<dbReference type="InterPro" id="IPR000847">
    <property type="entry name" value="LysR_HTH_N"/>
</dbReference>
<dbReference type="InterPro" id="IPR036390">
    <property type="entry name" value="WH_DNA-bd_sf"/>
</dbReference>
<dbReference type="Pfam" id="PF00126">
    <property type="entry name" value="HTH_1"/>
    <property type="match status" value="1"/>
</dbReference>
<dbReference type="GO" id="GO:0006351">
    <property type="term" value="P:DNA-templated transcription"/>
    <property type="evidence" value="ECO:0007669"/>
    <property type="project" value="TreeGrafter"/>
</dbReference>
<dbReference type="Pfam" id="PF03466">
    <property type="entry name" value="LysR_substrate"/>
    <property type="match status" value="1"/>
</dbReference>
<dbReference type="SUPFAM" id="SSF53850">
    <property type="entry name" value="Periplasmic binding protein-like II"/>
    <property type="match status" value="1"/>
</dbReference>
<dbReference type="AlphaFoldDB" id="A0A0R0D1J4"/>
<evidence type="ECO:0000259" key="5">
    <source>
        <dbReference type="PROSITE" id="PS50931"/>
    </source>
</evidence>
<name>A0A0R0D1J4_9GAMM</name>
<dbReference type="GO" id="GO:0003700">
    <property type="term" value="F:DNA-binding transcription factor activity"/>
    <property type="evidence" value="ECO:0007669"/>
    <property type="project" value="InterPro"/>
</dbReference>
<dbReference type="PANTHER" id="PTHR30537:SF30">
    <property type="entry name" value="TRANSCRIPTIONAL REGULATOR-RELATED"/>
    <property type="match status" value="1"/>
</dbReference>
<evidence type="ECO:0000256" key="4">
    <source>
        <dbReference type="ARBA" id="ARBA00023163"/>
    </source>
</evidence>
<protein>
    <submittedName>
        <fullName evidence="6">LysR family transcriptional regulator</fullName>
    </submittedName>
</protein>
<dbReference type="CDD" id="cd08422">
    <property type="entry name" value="PBP2_CrgA_like"/>
    <property type="match status" value="1"/>
</dbReference>
<dbReference type="GO" id="GO:0043565">
    <property type="term" value="F:sequence-specific DNA binding"/>
    <property type="evidence" value="ECO:0007669"/>
    <property type="project" value="TreeGrafter"/>
</dbReference>
<evidence type="ECO:0000256" key="3">
    <source>
        <dbReference type="ARBA" id="ARBA00023125"/>
    </source>
</evidence>
<gene>
    <name evidence="6" type="ORF">ABB28_04615</name>
</gene>
<dbReference type="PRINTS" id="PR00039">
    <property type="entry name" value="HTHLYSR"/>
</dbReference>
<dbReference type="EMBL" id="LDJK01000012">
    <property type="protein sequence ID" value="KRG75919.1"/>
    <property type="molecule type" value="Genomic_DNA"/>
</dbReference>
<evidence type="ECO:0000313" key="7">
    <source>
        <dbReference type="Proteomes" id="UP000051386"/>
    </source>
</evidence>